<gene>
    <name evidence="2" type="ORF">SK3146_05969</name>
</gene>
<dbReference type="Gene3D" id="3.30.530.20">
    <property type="match status" value="1"/>
</dbReference>
<accession>A0ABY4RW91</accession>
<dbReference type="RefSeq" id="WP_249862192.1">
    <property type="nucleotide sequence ID" value="NZ_CP027059.1"/>
</dbReference>
<dbReference type="EMBL" id="CP027059">
    <property type="protein sequence ID" value="UQZ86676.1"/>
    <property type="molecule type" value="Genomic_DNA"/>
</dbReference>
<organism evidence="2 3">
    <name type="scientific">Paenibacillus konkukensis</name>
    <dbReference type="NCBI Taxonomy" id="2020716"/>
    <lineage>
        <taxon>Bacteria</taxon>
        <taxon>Bacillati</taxon>
        <taxon>Bacillota</taxon>
        <taxon>Bacilli</taxon>
        <taxon>Bacillales</taxon>
        <taxon>Paenibacillaceae</taxon>
        <taxon>Paenibacillus</taxon>
    </lineage>
</organism>
<dbReference type="Pfam" id="PF03364">
    <property type="entry name" value="Polyketide_cyc"/>
    <property type="match status" value="1"/>
</dbReference>
<proteinExistence type="predicted"/>
<reference evidence="2" key="2">
    <citation type="journal article" date="2021" name="J Anim Sci Technol">
        <title>Complete genome sequence of Paenibacillus konkukensis sp. nov. SK3146 as a potential probiotic strain.</title>
        <authorList>
            <person name="Jung H.I."/>
            <person name="Park S."/>
            <person name="Niu K.M."/>
            <person name="Lee S.W."/>
            <person name="Kothari D."/>
            <person name="Yi K.J."/>
            <person name="Kim S.K."/>
        </authorList>
    </citation>
    <scope>NUCLEOTIDE SEQUENCE</scope>
    <source>
        <strain evidence="2">SK3146</strain>
    </source>
</reference>
<dbReference type="InterPro" id="IPR023393">
    <property type="entry name" value="START-like_dom_sf"/>
</dbReference>
<reference evidence="2" key="1">
    <citation type="submission" date="2018-02" db="EMBL/GenBank/DDBJ databases">
        <authorList>
            <person name="Kim S.-K."/>
            <person name="Jung H.-I."/>
            <person name="Lee S.-W."/>
        </authorList>
    </citation>
    <scope>NUCLEOTIDE SEQUENCE</scope>
    <source>
        <strain evidence="2">SK3146</strain>
    </source>
</reference>
<dbReference type="SUPFAM" id="SSF55961">
    <property type="entry name" value="Bet v1-like"/>
    <property type="match status" value="1"/>
</dbReference>
<feature type="domain" description="Coenzyme Q-binding protein COQ10 START" evidence="1">
    <location>
        <begin position="11"/>
        <end position="122"/>
    </location>
</feature>
<dbReference type="Proteomes" id="UP001057134">
    <property type="component" value="Chromosome"/>
</dbReference>
<evidence type="ECO:0000313" key="3">
    <source>
        <dbReference type="Proteomes" id="UP001057134"/>
    </source>
</evidence>
<evidence type="ECO:0000259" key="1">
    <source>
        <dbReference type="Pfam" id="PF03364"/>
    </source>
</evidence>
<evidence type="ECO:0000313" key="2">
    <source>
        <dbReference type="EMBL" id="UQZ86676.1"/>
    </source>
</evidence>
<dbReference type="InterPro" id="IPR005031">
    <property type="entry name" value="COQ10_START"/>
</dbReference>
<sequence length="155" mass="17672">MPLIQMSLMIHAPAQLCFDLSRSIDIHMQSMSQTGEKAVAGRTGGLIELGETVTWEAVHFGVRQRLTARITEMEAPRRFVDEMVQGAFQRFYHVHEFVPQPEGTLMLDSFDYTSPLGVLGKAADRLFLESYMTRLLRKRNEIIKRIAEEQVKSTS</sequence>
<protein>
    <recommendedName>
        <fullName evidence="1">Coenzyme Q-binding protein COQ10 START domain-containing protein</fullName>
    </recommendedName>
</protein>
<keyword evidence="3" id="KW-1185">Reference proteome</keyword>
<name>A0ABY4RW91_9BACL</name>
<dbReference type="CDD" id="cd07820">
    <property type="entry name" value="SRPBCC_3"/>
    <property type="match status" value="1"/>
</dbReference>